<dbReference type="PANTHER" id="PTHR48041:SF94">
    <property type="entry name" value="ABC TRANSPORTER G FAMILY MEMBER 22"/>
    <property type="match status" value="1"/>
</dbReference>
<dbReference type="CDD" id="cd03213">
    <property type="entry name" value="ABCG_EPDR"/>
    <property type="match status" value="1"/>
</dbReference>
<feature type="transmembrane region" description="Helical" evidence="9">
    <location>
        <begin position="533"/>
        <end position="557"/>
    </location>
</feature>
<evidence type="ECO:0000256" key="5">
    <source>
        <dbReference type="ARBA" id="ARBA00022840"/>
    </source>
</evidence>
<dbReference type="Pfam" id="PF00005">
    <property type="entry name" value="ABC_tran"/>
    <property type="match status" value="1"/>
</dbReference>
<gene>
    <name evidence="11" type="ORF">CSSPTR1EN2_LOCUS4452</name>
</gene>
<dbReference type="InterPro" id="IPR013525">
    <property type="entry name" value="ABC2_TM"/>
</dbReference>
<dbReference type="EMBL" id="OZ019904">
    <property type="protein sequence ID" value="CAK9198469.1"/>
    <property type="molecule type" value="Genomic_DNA"/>
</dbReference>
<organism evidence="11 12">
    <name type="scientific">Sphagnum troendelagicum</name>
    <dbReference type="NCBI Taxonomy" id="128251"/>
    <lineage>
        <taxon>Eukaryota</taxon>
        <taxon>Viridiplantae</taxon>
        <taxon>Streptophyta</taxon>
        <taxon>Embryophyta</taxon>
        <taxon>Bryophyta</taxon>
        <taxon>Sphagnophytina</taxon>
        <taxon>Sphagnopsida</taxon>
        <taxon>Sphagnales</taxon>
        <taxon>Sphagnaceae</taxon>
        <taxon>Sphagnum</taxon>
    </lineage>
</organism>
<dbReference type="Gene3D" id="3.40.50.300">
    <property type="entry name" value="P-loop containing nucleotide triphosphate hydrolases"/>
    <property type="match status" value="1"/>
</dbReference>
<sequence>MSNSDSSTTKTNGDQFARKGMSNGHASGMGHATVEIQDGKTVVMDDGRKPPLAIVLKFVDVKHTVAIESRFSWSAKRPFQFKRQSAMEKEILHGITGSVMPGEVLAIMGPSGSGKTTFLNLMGGRALRGMSGNITYNDIKYNKALKRRMGFVTQDDVLFPNLTVRETLMYAALLRLPNSLTRSQKIKRAEDAIIELGLERCRDTVIGGPFLRGISGGERKRVSIGHEILTDPSLLFLDEPTSGLDSTTALRIIQVIKNIAQAGRTVLTTIHQPSSRLFYMFDKLILLSEGHPVYFGKANGAMDYYASIGLKPLIAMNPADFLLDIASGNVNDVSIPQELDKSALPNGNDEAIQPPAKDVREYLVNTFNQELAPQERAKLFALESTREELKLAISEKRLWSITWTQQFSILFIRGLKERRHEFLSWLRFVQCIAISLIVGCLWWRSKIQTEAQLSDQAGLVFFIAIFWGMFPLFTAIFTFPLERAMLAKERASDLYRLSAYFMARTLGDLPLDLVMPCIFILIVYFMTNLRVTAAAFFLTTLTVFLDVVTSQGLGFLIGAVMMDVKKATTLASIVMLAFMLTAGFFVQHIPVWMKWLKYVSFNYYVYKLLIKVQYSDGEVYDCGTGCQSVGTSPSFHGIQLGGGGMEAWALLLMVAIYRILAYIALRRMKTGG</sequence>
<feature type="region of interest" description="Disordered" evidence="8">
    <location>
        <begin position="1"/>
        <end position="29"/>
    </location>
</feature>
<evidence type="ECO:0000313" key="11">
    <source>
        <dbReference type="EMBL" id="CAK9198469.1"/>
    </source>
</evidence>
<feature type="compositionally biased region" description="Polar residues" evidence="8">
    <location>
        <begin position="1"/>
        <end position="14"/>
    </location>
</feature>
<evidence type="ECO:0000256" key="2">
    <source>
        <dbReference type="ARBA" id="ARBA00022448"/>
    </source>
</evidence>
<dbReference type="Proteomes" id="UP001497512">
    <property type="component" value="Chromosome 12"/>
</dbReference>
<dbReference type="InterPro" id="IPR027417">
    <property type="entry name" value="P-loop_NTPase"/>
</dbReference>
<dbReference type="Pfam" id="PF01061">
    <property type="entry name" value="ABC2_membrane"/>
    <property type="match status" value="1"/>
</dbReference>
<dbReference type="PANTHER" id="PTHR48041">
    <property type="entry name" value="ABC TRANSPORTER G FAMILY MEMBER 28"/>
    <property type="match status" value="1"/>
</dbReference>
<keyword evidence="4" id="KW-0547">Nucleotide-binding</keyword>
<evidence type="ECO:0000256" key="6">
    <source>
        <dbReference type="ARBA" id="ARBA00022989"/>
    </source>
</evidence>
<feature type="transmembrane region" description="Helical" evidence="9">
    <location>
        <begin position="569"/>
        <end position="589"/>
    </location>
</feature>
<feature type="domain" description="ABC transporter" evidence="10">
    <location>
        <begin position="56"/>
        <end position="314"/>
    </location>
</feature>
<dbReference type="InterPro" id="IPR003439">
    <property type="entry name" value="ABC_transporter-like_ATP-bd"/>
</dbReference>
<keyword evidence="2" id="KW-0813">Transport</keyword>
<dbReference type="InterPro" id="IPR043926">
    <property type="entry name" value="ABCG_dom"/>
</dbReference>
<dbReference type="InterPro" id="IPR003593">
    <property type="entry name" value="AAA+_ATPase"/>
</dbReference>
<keyword evidence="3 9" id="KW-0812">Transmembrane</keyword>
<name>A0ABP0TKR0_9BRYO</name>
<feature type="transmembrane region" description="Helical" evidence="9">
    <location>
        <begin position="425"/>
        <end position="445"/>
    </location>
</feature>
<comment type="subcellular location">
    <subcellularLocation>
        <location evidence="1">Membrane</location>
        <topology evidence="1">Multi-pass membrane protein</topology>
    </subcellularLocation>
</comment>
<reference evidence="11" key="1">
    <citation type="submission" date="2024-02" db="EMBL/GenBank/DDBJ databases">
        <authorList>
            <consortium name="ELIXIR-Norway"/>
            <consortium name="Elixir Norway"/>
        </authorList>
    </citation>
    <scope>NUCLEOTIDE SEQUENCE</scope>
</reference>
<dbReference type="SMART" id="SM00382">
    <property type="entry name" value="AAA"/>
    <property type="match status" value="1"/>
</dbReference>
<feature type="transmembrane region" description="Helical" evidence="9">
    <location>
        <begin position="457"/>
        <end position="481"/>
    </location>
</feature>
<protein>
    <recommendedName>
        <fullName evidence="10">ABC transporter domain-containing protein</fullName>
    </recommendedName>
</protein>
<dbReference type="Pfam" id="PF19055">
    <property type="entry name" value="ABC2_membrane_7"/>
    <property type="match status" value="1"/>
</dbReference>
<evidence type="ECO:0000256" key="4">
    <source>
        <dbReference type="ARBA" id="ARBA00022741"/>
    </source>
</evidence>
<keyword evidence="12" id="KW-1185">Reference proteome</keyword>
<evidence type="ECO:0000256" key="7">
    <source>
        <dbReference type="ARBA" id="ARBA00023136"/>
    </source>
</evidence>
<evidence type="ECO:0000259" key="10">
    <source>
        <dbReference type="PROSITE" id="PS50893"/>
    </source>
</evidence>
<proteinExistence type="predicted"/>
<evidence type="ECO:0000256" key="3">
    <source>
        <dbReference type="ARBA" id="ARBA00022692"/>
    </source>
</evidence>
<evidence type="ECO:0000256" key="8">
    <source>
        <dbReference type="SAM" id="MobiDB-lite"/>
    </source>
</evidence>
<dbReference type="InterPro" id="IPR050352">
    <property type="entry name" value="ABCG_transporters"/>
</dbReference>
<accession>A0ABP0TKR0</accession>
<evidence type="ECO:0000256" key="9">
    <source>
        <dbReference type="SAM" id="Phobius"/>
    </source>
</evidence>
<dbReference type="SUPFAM" id="SSF52540">
    <property type="entry name" value="P-loop containing nucleoside triphosphate hydrolases"/>
    <property type="match status" value="1"/>
</dbReference>
<evidence type="ECO:0000313" key="12">
    <source>
        <dbReference type="Proteomes" id="UP001497512"/>
    </source>
</evidence>
<keyword evidence="7 9" id="KW-0472">Membrane</keyword>
<dbReference type="PROSITE" id="PS50893">
    <property type="entry name" value="ABC_TRANSPORTER_2"/>
    <property type="match status" value="1"/>
</dbReference>
<feature type="transmembrane region" description="Helical" evidence="9">
    <location>
        <begin position="647"/>
        <end position="665"/>
    </location>
</feature>
<evidence type="ECO:0000256" key="1">
    <source>
        <dbReference type="ARBA" id="ARBA00004141"/>
    </source>
</evidence>
<feature type="transmembrane region" description="Helical" evidence="9">
    <location>
        <begin position="501"/>
        <end position="527"/>
    </location>
</feature>
<keyword evidence="6 9" id="KW-1133">Transmembrane helix</keyword>
<keyword evidence="5" id="KW-0067">ATP-binding</keyword>